<accession>A0AA48H7P7</accession>
<sequence length="136" mass="15343">MKTDMGVIATNHREITLYYNAETQKGMQTLAYLQSSSKKVQDIDLSKTKVTGTQWTEIAKRLGKSIKALINTQHPNFKKEYGSSQDLQSDEDWLKILVNNPAVVTQPILLHHNKAVQIDTPSEALVFLKDDESSKL</sequence>
<evidence type="ECO:0000313" key="4">
    <source>
        <dbReference type="Proteomes" id="UP001330184"/>
    </source>
</evidence>
<dbReference type="Pfam" id="PF03960">
    <property type="entry name" value="ArsC"/>
    <property type="match status" value="1"/>
</dbReference>
<name>A0AA48H7P7_9FLAO</name>
<evidence type="ECO:0000256" key="1">
    <source>
        <dbReference type="ARBA" id="ARBA00007198"/>
    </source>
</evidence>
<dbReference type="AlphaFoldDB" id="A0AA48H7P7"/>
<proteinExistence type="inferred from homology"/>
<dbReference type="InterPro" id="IPR006660">
    <property type="entry name" value="Arsenate_reductase-like"/>
</dbReference>
<evidence type="ECO:0000256" key="2">
    <source>
        <dbReference type="PROSITE-ProRule" id="PRU01282"/>
    </source>
</evidence>
<reference evidence="3 4" key="1">
    <citation type="submission" date="2023-01" db="EMBL/GenBank/DDBJ databases">
        <title>Complete genome sequence of Muricauda aquimarina strain IFOP_LL357.</title>
        <authorList>
            <person name="Gajardo G."/>
            <person name="Ueki S."/>
            <person name="Maruyama F."/>
        </authorList>
    </citation>
    <scope>NUCLEOTIDE SEQUENCE [LARGE SCALE GENOMIC DNA]</scope>
    <source>
        <strain evidence="3 4">IFOP_LL357</strain>
    </source>
</reference>
<comment type="similarity">
    <text evidence="1 2">Belongs to the ArsC family.</text>
</comment>
<keyword evidence="4" id="KW-1185">Reference proteome</keyword>
<evidence type="ECO:0000313" key="3">
    <source>
        <dbReference type="EMBL" id="BDW91899.1"/>
    </source>
</evidence>
<dbReference type="SUPFAM" id="SSF52833">
    <property type="entry name" value="Thioredoxin-like"/>
    <property type="match status" value="1"/>
</dbReference>
<gene>
    <name evidence="3" type="ORF">MACH07_07310</name>
</gene>
<dbReference type="EMBL" id="AP027268">
    <property type="protein sequence ID" value="BDW91899.1"/>
    <property type="molecule type" value="Genomic_DNA"/>
</dbReference>
<dbReference type="Gene3D" id="3.40.30.10">
    <property type="entry name" value="Glutaredoxin"/>
    <property type="match status" value="1"/>
</dbReference>
<dbReference type="RefSeq" id="WP_224837833.1">
    <property type="nucleotide sequence ID" value="NZ_AP027268.1"/>
</dbReference>
<evidence type="ECO:0008006" key="5">
    <source>
        <dbReference type="Google" id="ProtNLM"/>
    </source>
</evidence>
<dbReference type="InterPro" id="IPR036249">
    <property type="entry name" value="Thioredoxin-like_sf"/>
</dbReference>
<protein>
    <recommendedName>
        <fullName evidence="5">Arsenate reductase</fullName>
    </recommendedName>
</protein>
<dbReference type="PROSITE" id="PS51353">
    <property type="entry name" value="ARSC"/>
    <property type="match status" value="1"/>
</dbReference>
<dbReference type="Proteomes" id="UP001330184">
    <property type="component" value="Chromosome"/>
</dbReference>
<organism evidence="3 4">
    <name type="scientific">Flagellimonas marinaquae</name>
    <dbReference type="NCBI Taxonomy" id="254955"/>
    <lineage>
        <taxon>Bacteria</taxon>
        <taxon>Pseudomonadati</taxon>
        <taxon>Bacteroidota</taxon>
        <taxon>Flavobacteriia</taxon>
        <taxon>Flavobacteriales</taxon>
        <taxon>Flavobacteriaceae</taxon>
        <taxon>Flagellimonas</taxon>
    </lineage>
</organism>